<evidence type="ECO:0000256" key="1">
    <source>
        <dbReference type="SAM" id="MobiDB-lite"/>
    </source>
</evidence>
<gene>
    <name evidence="2" type="ORF">GCM10017557_52860</name>
</gene>
<dbReference type="Proteomes" id="UP000516444">
    <property type="component" value="Chromosome"/>
</dbReference>
<sequence>MTLIMKGAAEPVTSGAAGPAQATPEGAGTPVEIRRLTDRFVCTGPLLFSQLPYPVHPLAEQAPNPRSTCTESVQ</sequence>
<accession>A0A7G1P9N2</accession>
<keyword evidence="3" id="KW-1185">Reference proteome</keyword>
<organism evidence="2 3">
    <name type="scientific">Streptomyces aurantiacus</name>
    <dbReference type="NCBI Taxonomy" id="47760"/>
    <lineage>
        <taxon>Bacteria</taxon>
        <taxon>Bacillati</taxon>
        <taxon>Actinomycetota</taxon>
        <taxon>Actinomycetes</taxon>
        <taxon>Kitasatosporales</taxon>
        <taxon>Streptomycetaceae</taxon>
        <taxon>Streptomyces</taxon>
        <taxon>Streptomyces aurantiacus group</taxon>
    </lineage>
</organism>
<evidence type="ECO:0000313" key="3">
    <source>
        <dbReference type="Proteomes" id="UP000516444"/>
    </source>
</evidence>
<evidence type="ECO:0000313" key="2">
    <source>
        <dbReference type="EMBL" id="BCL30427.1"/>
    </source>
</evidence>
<dbReference type="EMBL" id="AP023440">
    <property type="protein sequence ID" value="BCL30427.1"/>
    <property type="molecule type" value="Genomic_DNA"/>
</dbReference>
<dbReference type="AlphaFoldDB" id="A0A7G1P9N2"/>
<proteinExistence type="predicted"/>
<feature type="region of interest" description="Disordered" evidence="1">
    <location>
        <begin position="1"/>
        <end position="28"/>
    </location>
</feature>
<reference evidence="2 3" key="1">
    <citation type="journal article" date="2014" name="Int. J. Syst. Evol. Microbiol.">
        <title>Complete genome sequence of Corynebacterium casei LMG S-19264T (=DSM 44701T), isolated from a smear-ripened cheese.</title>
        <authorList>
            <consortium name="US DOE Joint Genome Institute (JGI-PGF)"/>
            <person name="Walter F."/>
            <person name="Albersmeier A."/>
            <person name="Kalinowski J."/>
            <person name="Ruckert C."/>
        </authorList>
    </citation>
    <scope>NUCLEOTIDE SEQUENCE [LARGE SCALE GENOMIC DNA]</scope>
    <source>
        <strain evidence="2 3">JCM 4677</strain>
    </source>
</reference>
<dbReference type="KEGG" id="sgm:GCM10017557_52860"/>
<name>A0A7G1P9N2_9ACTN</name>
<protein>
    <submittedName>
        <fullName evidence="2">Uncharacterized protein</fullName>
    </submittedName>
</protein>